<dbReference type="PIRSF" id="PIRSF002741">
    <property type="entry name" value="MppA"/>
    <property type="match status" value="1"/>
</dbReference>
<dbReference type="RefSeq" id="WP_284679466.1">
    <property type="nucleotide sequence ID" value="NZ_CP060096.1"/>
</dbReference>
<dbReference type="KEGG" id="aaut:ACETAC_07770"/>
<keyword evidence="5" id="KW-1185">Reference proteome</keyword>
<dbReference type="Gene3D" id="3.90.76.10">
    <property type="entry name" value="Dipeptide-binding Protein, Domain 1"/>
    <property type="match status" value="1"/>
</dbReference>
<dbReference type="SUPFAM" id="SSF53850">
    <property type="entry name" value="Periplasmic binding protein-like II"/>
    <property type="match status" value="1"/>
</dbReference>
<evidence type="ECO:0000259" key="2">
    <source>
        <dbReference type="Pfam" id="PF00496"/>
    </source>
</evidence>
<proteinExistence type="predicted"/>
<keyword evidence="1" id="KW-0732">Signal</keyword>
<dbReference type="Pfam" id="PF00496">
    <property type="entry name" value="SBP_bac_5"/>
    <property type="match status" value="1"/>
</dbReference>
<evidence type="ECO:0000313" key="3">
    <source>
        <dbReference type="EMBL" id="QSZ26782.1"/>
    </source>
</evidence>
<dbReference type="EMBL" id="CP060096">
    <property type="protein sequence ID" value="QSZ26782.1"/>
    <property type="molecule type" value="Genomic_DNA"/>
</dbReference>
<feature type="signal peptide" evidence="1">
    <location>
        <begin position="1"/>
        <end position="22"/>
    </location>
</feature>
<dbReference type="GO" id="GO:0043190">
    <property type="term" value="C:ATP-binding cassette (ABC) transporter complex"/>
    <property type="evidence" value="ECO:0007669"/>
    <property type="project" value="InterPro"/>
</dbReference>
<dbReference type="KEGG" id="aaut:ACETAC_09490"/>
<dbReference type="InterPro" id="IPR030678">
    <property type="entry name" value="Peptide/Ni-bd"/>
</dbReference>
<dbReference type="PANTHER" id="PTHR30290">
    <property type="entry name" value="PERIPLASMIC BINDING COMPONENT OF ABC TRANSPORTER"/>
    <property type="match status" value="1"/>
</dbReference>
<dbReference type="Gene3D" id="3.40.190.10">
    <property type="entry name" value="Periplasmic binding protein-like II"/>
    <property type="match status" value="1"/>
</dbReference>
<evidence type="ECO:0000313" key="5">
    <source>
        <dbReference type="Proteomes" id="UP000671913"/>
    </source>
</evidence>
<protein>
    <submittedName>
        <fullName evidence="3">ABC transporter substrate-binding protein</fullName>
    </submittedName>
</protein>
<dbReference type="Gene3D" id="3.10.105.10">
    <property type="entry name" value="Dipeptide-binding Protein, Domain 3"/>
    <property type="match status" value="1"/>
</dbReference>
<dbReference type="EMBL" id="CP060096">
    <property type="protein sequence ID" value="QSZ27086.1"/>
    <property type="molecule type" value="Genomic_DNA"/>
</dbReference>
<reference evidence="3" key="1">
    <citation type="submission" date="2020-08" db="EMBL/GenBank/DDBJ databases">
        <title>Genomic insights into the carbon and energy metabolism of the first obligate autotrophic acetogenic bacterium Aceticella autotrophica gen. nov., sp. nov.</title>
        <authorList>
            <person name="Toshchakov S.V."/>
            <person name="Elcheninov A.G."/>
            <person name="Kublanov I.V."/>
            <person name="Frolov E.N."/>
            <person name="Lebedinsky A.V."/>
        </authorList>
    </citation>
    <scope>NUCLEOTIDE SEQUENCE</scope>
    <source>
        <strain evidence="3">3443-3Ac</strain>
    </source>
</reference>
<dbReference type="PROSITE" id="PS51257">
    <property type="entry name" value="PROKAR_LIPOPROTEIN"/>
    <property type="match status" value="1"/>
</dbReference>
<dbReference type="GO" id="GO:0015833">
    <property type="term" value="P:peptide transport"/>
    <property type="evidence" value="ECO:0007669"/>
    <property type="project" value="TreeGrafter"/>
</dbReference>
<accession>A0A975AUQ6</accession>
<dbReference type="Proteomes" id="UP000671913">
    <property type="component" value="Chromosome"/>
</dbReference>
<sequence length="534" mass="60756">MKKKLCFLMVFVLLLSLLSGCGANKSSQTTKSSETPSQLVIPVDSEFMAGNILNMGGGPTGSLIYEGLVTKNRQGSYDAWLAKNWKSTENGKIWKFNLVENAKWHDGVPFTSEDVKFTYDYAKEKKIMILSYLPMTVDHVETPDKYTVVFFLKSSNPAFLDHLSHCPGIPIIPKHIWENINDPEHYEDKQYVGTGPFKYENRIPGDMVKLVANQDYHGNKPHIKEIVLKVIKNKDAQILALKSGTVDVVCGISQAVANSLKDNKKIVVYNIPSTNGYELGFNVNKYPTNMIKFRKAMEYAIDKDKICKIVFGGNAKPANTFLMPEVAHDYVKTDIRKYEFNLKKCKDLLNEAGFVENNGVLEGPDKKKVQITIPTGGKAGSVDNNLAEVIKNDWTQLGIDVKIKQVDFNQWFNEVHKNEVFFVGMPWLMHDDPDDLSHFGSKSFFGKDNWYGYSNNEYDQLIKQLQNTTNKEDRKKIAYQMQDILARDIPSIPICVSDTVVAYRSDKFTGWKETYPMYWSVVDIKQLLKVRPVK</sequence>
<feature type="domain" description="Solute-binding protein family 5" evidence="2">
    <location>
        <begin position="79"/>
        <end position="436"/>
    </location>
</feature>
<dbReference type="CDD" id="cd00995">
    <property type="entry name" value="PBP2_NikA_DppA_OppA_like"/>
    <property type="match status" value="1"/>
</dbReference>
<feature type="chain" id="PRO_5040044950" evidence="1">
    <location>
        <begin position="23"/>
        <end position="534"/>
    </location>
</feature>
<organism evidence="3 5">
    <name type="scientific">Aceticella autotrophica</name>
    <dbReference type="NCBI Taxonomy" id="2755338"/>
    <lineage>
        <taxon>Bacteria</taxon>
        <taxon>Bacillati</taxon>
        <taxon>Bacillota</taxon>
        <taxon>Clostridia</taxon>
        <taxon>Thermoanaerobacterales</taxon>
        <taxon>Thermoanaerobacteraceae</taxon>
        <taxon>Aceticella</taxon>
    </lineage>
</organism>
<dbReference type="InterPro" id="IPR000914">
    <property type="entry name" value="SBP_5_dom"/>
</dbReference>
<evidence type="ECO:0000313" key="4">
    <source>
        <dbReference type="EMBL" id="QSZ27086.1"/>
    </source>
</evidence>
<name>A0A975AUQ6_9THEO</name>
<evidence type="ECO:0000256" key="1">
    <source>
        <dbReference type="SAM" id="SignalP"/>
    </source>
</evidence>
<dbReference type="GO" id="GO:1904680">
    <property type="term" value="F:peptide transmembrane transporter activity"/>
    <property type="evidence" value="ECO:0007669"/>
    <property type="project" value="TreeGrafter"/>
</dbReference>
<dbReference type="GO" id="GO:0042597">
    <property type="term" value="C:periplasmic space"/>
    <property type="evidence" value="ECO:0007669"/>
    <property type="project" value="UniProtKB-ARBA"/>
</dbReference>
<dbReference type="AlphaFoldDB" id="A0A975AUQ6"/>
<gene>
    <name evidence="3" type="ORF">ACETAC_07770</name>
    <name evidence="4" type="ORF">ACETAC_09490</name>
</gene>
<dbReference type="InterPro" id="IPR039424">
    <property type="entry name" value="SBP_5"/>
</dbReference>